<keyword evidence="1" id="KW-0145">Chemotaxis</keyword>
<proteinExistence type="predicted"/>
<dbReference type="CDD" id="cd17906">
    <property type="entry name" value="CheX"/>
    <property type="match status" value="1"/>
</dbReference>
<dbReference type="InterPro" id="IPR028051">
    <property type="entry name" value="CheX-like_dom"/>
</dbReference>
<gene>
    <name evidence="3" type="ORF">J2Z37_001487</name>
</gene>
<name>A0ABS4GMM1_9BACL</name>
<evidence type="ECO:0000256" key="1">
    <source>
        <dbReference type="ARBA" id="ARBA00022500"/>
    </source>
</evidence>
<sequence>MLSIAQHKVNTVTHLLNGTVSSLQKTIPLNLDIEKPRLLETPLKMIFGVLVGITGDFKGKLVLSGEPGVFSIIGEAMFGMPLDGDMLPSFSGELGNMIAGRLSTSIYEDGIKTDITSPTIMQGDTTISGFKSAVHLSASFESAGKMEIHLLLD</sequence>
<accession>A0ABS4GMM1</accession>
<feature type="domain" description="Chemotaxis phosphatase CheX-like" evidence="2">
    <location>
        <begin position="48"/>
        <end position="126"/>
    </location>
</feature>
<evidence type="ECO:0000313" key="3">
    <source>
        <dbReference type="EMBL" id="MBP1931486.1"/>
    </source>
</evidence>
<dbReference type="PANTHER" id="PTHR39452">
    <property type="entry name" value="CHEY-P PHOSPHATASE CHEX"/>
    <property type="match status" value="1"/>
</dbReference>
<dbReference type="RefSeq" id="WP_245203648.1">
    <property type="nucleotide sequence ID" value="NZ_JAGGKT010000003.1"/>
</dbReference>
<dbReference type="PANTHER" id="PTHR39452:SF1">
    <property type="entry name" value="CHEY-P PHOSPHATASE CHEX"/>
    <property type="match status" value="1"/>
</dbReference>
<evidence type="ECO:0000259" key="2">
    <source>
        <dbReference type="Pfam" id="PF13690"/>
    </source>
</evidence>
<dbReference type="SUPFAM" id="SSF103039">
    <property type="entry name" value="CheC-like"/>
    <property type="match status" value="1"/>
</dbReference>
<dbReference type="Proteomes" id="UP001519343">
    <property type="component" value="Unassembled WGS sequence"/>
</dbReference>
<dbReference type="Pfam" id="PF13690">
    <property type="entry name" value="CheX"/>
    <property type="match status" value="1"/>
</dbReference>
<dbReference type="InterPro" id="IPR038756">
    <property type="entry name" value="CheX-like"/>
</dbReference>
<keyword evidence="4" id="KW-1185">Reference proteome</keyword>
<dbReference type="Gene3D" id="3.40.1550.10">
    <property type="entry name" value="CheC-like"/>
    <property type="match status" value="1"/>
</dbReference>
<comment type="caution">
    <text evidence="3">The sequence shown here is derived from an EMBL/GenBank/DDBJ whole genome shotgun (WGS) entry which is preliminary data.</text>
</comment>
<dbReference type="InterPro" id="IPR028976">
    <property type="entry name" value="CheC-like_sf"/>
</dbReference>
<dbReference type="EMBL" id="JAGGKT010000003">
    <property type="protein sequence ID" value="MBP1931486.1"/>
    <property type="molecule type" value="Genomic_DNA"/>
</dbReference>
<reference evidence="3 4" key="1">
    <citation type="submission" date="2021-03" db="EMBL/GenBank/DDBJ databases">
        <title>Genomic Encyclopedia of Type Strains, Phase IV (KMG-IV): sequencing the most valuable type-strain genomes for metagenomic binning, comparative biology and taxonomic classification.</title>
        <authorList>
            <person name="Goeker M."/>
        </authorList>
    </citation>
    <scope>NUCLEOTIDE SEQUENCE [LARGE SCALE GENOMIC DNA]</scope>
    <source>
        <strain evidence="3 4">DSM 24738</strain>
    </source>
</reference>
<evidence type="ECO:0000313" key="4">
    <source>
        <dbReference type="Proteomes" id="UP001519343"/>
    </source>
</evidence>
<protein>
    <submittedName>
        <fullName evidence="3">Chemotaxis protein CheX</fullName>
    </submittedName>
</protein>
<organism evidence="3 4">
    <name type="scientific">Ammoniphilus resinae</name>
    <dbReference type="NCBI Taxonomy" id="861532"/>
    <lineage>
        <taxon>Bacteria</taxon>
        <taxon>Bacillati</taxon>
        <taxon>Bacillota</taxon>
        <taxon>Bacilli</taxon>
        <taxon>Bacillales</taxon>
        <taxon>Paenibacillaceae</taxon>
        <taxon>Aneurinibacillus group</taxon>
        <taxon>Ammoniphilus</taxon>
    </lineage>
</organism>